<accession>A0ABR2L1D3</accession>
<reference evidence="2 3" key="1">
    <citation type="submission" date="2024-04" db="EMBL/GenBank/DDBJ databases">
        <title>Tritrichomonas musculus Genome.</title>
        <authorList>
            <person name="Alves-Ferreira E."/>
            <person name="Grigg M."/>
            <person name="Lorenzi H."/>
            <person name="Galac M."/>
        </authorList>
    </citation>
    <scope>NUCLEOTIDE SEQUENCE [LARGE SCALE GENOMIC DNA]</scope>
    <source>
        <strain evidence="2 3">EAF2021</strain>
    </source>
</reference>
<evidence type="ECO:0000313" key="3">
    <source>
        <dbReference type="Proteomes" id="UP001470230"/>
    </source>
</evidence>
<dbReference type="Proteomes" id="UP001470230">
    <property type="component" value="Unassembled WGS sequence"/>
</dbReference>
<feature type="region of interest" description="Disordered" evidence="1">
    <location>
        <begin position="281"/>
        <end position="310"/>
    </location>
</feature>
<protein>
    <submittedName>
        <fullName evidence="2">Outer dense fiber protein 3-like protein 2</fullName>
    </submittedName>
</protein>
<feature type="region of interest" description="Disordered" evidence="1">
    <location>
        <begin position="67"/>
        <end position="89"/>
    </location>
</feature>
<keyword evidence="3" id="KW-1185">Reference proteome</keyword>
<dbReference type="InterPro" id="IPR051291">
    <property type="entry name" value="CIMAP"/>
</dbReference>
<evidence type="ECO:0000313" key="2">
    <source>
        <dbReference type="EMBL" id="KAK8896045.1"/>
    </source>
</evidence>
<evidence type="ECO:0000256" key="1">
    <source>
        <dbReference type="SAM" id="MobiDB-lite"/>
    </source>
</evidence>
<comment type="caution">
    <text evidence="2">The sequence shown here is derived from an EMBL/GenBank/DDBJ whole genome shotgun (WGS) entry which is preliminary data.</text>
</comment>
<dbReference type="InterPro" id="IPR010736">
    <property type="entry name" value="SHIPPO-rpt"/>
</dbReference>
<dbReference type="Pfam" id="PF07004">
    <property type="entry name" value="SHIPPO-rpt"/>
    <property type="match status" value="5"/>
</dbReference>
<organism evidence="2 3">
    <name type="scientific">Tritrichomonas musculus</name>
    <dbReference type="NCBI Taxonomy" id="1915356"/>
    <lineage>
        <taxon>Eukaryota</taxon>
        <taxon>Metamonada</taxon>
        <taxon>Parabasalia</taxon>
        <taxon>Tritrichomonadida</taxon>
        <taxon>Tritrichomonadidae</taxon>
        <taxon>Tritrichomonas</taxon>
    </lineage>
</organism>
<name>A0ABR2L1D3_9EUKA</name>
<dbReference type="PANTHER" id="PTHR21580">
    <property type="entry name" value="SHIPPO-1-RELATED"/>
    <property type="match status" value="1"/>
</dbReference>
<gene>
    <name evidence="2" type="ORF">M9Y10_013933</name>
</gene>
<proteinExistence type="predicted"/>
<feature type="region of interest" description="Disordered" evidence="1">
    <location>
        <begin position="1"/>
        <end position="35"/>
    </location>
</feature>
<feature type="region of interest" description="Disordered" evidence="1">
    <location>
        <begin position="326"/>
        <end position="406"/>
    </location>
</feature>
<dbReference type="EMBL" id="JAPFFF010000002">
    <property type="protein sequence ID" value="KAK8896045.1"/>
    <property type="molecule type" value="Genomic_DNA"/>
</dbReference>
<sequence>MGKETWARKLGKEVKPGPADYTTRTEPGTDSPRYTIKNLYPDPKPKLDVPYNDIPSTVGDTLKFTIRPHTDLPEGNDNPGPTYIPHPLGYDYLKRKNGTMRKRDFTIDRREPKYKSYSQSPFGPAKYDARENPGWHKDPSYTIGEHCGQSWIRTNSNPSSAAYRPDLTLTMPSSPKYSIHDRVLDPQPPETPGPGEYDVPDGLNRRPLSVHPLHKDFEPYKTPGPGKYDIPDAMGNGSPKISIRTLCPQKPDTHGVKYLKIKREFDEPSARMSIHERHKDIEGFQTPGPGEYQIPSSWNSKKGARMSPRGAKGELWGAIYDKWRSPGPAEYSPDHRPTQPSEPAYSLGDTLPSGWQGPMIKAGVPGPGQYNDGDLTNPGRYRRSPRFTIRPKCGPTEPESPTKDAGYVRLTKMPYEKPAMSIHPREELELIPK</sequence>
<feature type="compositionally biased region" description="Basic and acidic residues" evidence="1">
    <location>
        <begin position="1"/>
        <end position="15"/>
    </location>
</feature>
<dbReference type="PANTHER" id="PTHR21580:SF28">
    <property type="entry name" value="BOREALIN N-TERMINAL DOMAIN-CONTAINING PROTEIN-RELATED"/>
    <property type="match status" value="1"/>
</dbReference>